<dbReference type="RefSeq" id="WP_282588209.1">
    <property type="nucleotide sequence ID" value="NZ_JAMOIM010000034.1"/>
</dbReference>
<dbReference type="InterPro" id="IPR050287">
    <property type="entry name" value="MTA/SAH_deaminase"/>
</dbReference>
<protein>
    <submittedName>
        <fullName evidence="3">Amidohydrolase family protein</fullName>
    </submittedName>
</protein>
<name>A0AA41Z7N7_9HYPH</name>
<dbReference type="AlphaFoldDB" id="A0AA41Z7N7"/>
<comment type="caution">
    <text evidence="3">The sequence shown here is derived from an EMBL/GenBank/DDBJ whole genome shotgun (WGS) entry which is preliminary data.</text>
</comment>
<dbReference type="Gene3D" id="3.20.20.140">
    <property type="entry name" value="Metal-dependent hydrolases"/>
    <property type="match status" value="1"/>
</dbReference>
<dbReference type="InterPro" id="IPR011059">
    <property type="entry name" value="Metal-dep_hydrolase_composite"/>
</dbReference>
<dbReference type="InterPro" id="IPR006680">
    <property type="entry name" value="Amidohydro-rel"/>
</dbReference>
<dbReference type="GO" id="GO:0016810">
    <property type="term" value="F:hydrolase activity, acting on carbon-nitrogen (but not peptide) bonds"/>
    <property type="evidence" value="ECO:0007669"/>
    <property type="project" value="InterPro"/>
</dbReference>
<evidence type="ECO:0000313" key="3">
    <source>
        <dbReference type="EMBL" id="MCW6511830.1"/>
    </source>
</evidence>
<sequence length="517" mass="56361">MTREPSRILIRGGRVYDHNGDIHQPPVRDIFIEGNRISSVTTPDADLEMKSTLVASARRGEPDAPVVIEAHDHLVIPGLINAHYHSYDVLQKGMLEDMPFDVWALHSQPVYFGKRSKAELRARVLVGALEALRNGITTIQDMNTLVPRDEDTLDTILAAYAEVGIRVVFSIAMRDLAALDIAPFLPPDVPPEVLAIITGSPNDPATEIDFVDRQIARRPAGPRFSWAVSPSGPQRSSRALLDGVCDIAGRHGLPIFTHVYETKAQTAKAREIYGEDGGSMIRYLERVGLFKHRTTIAHGVWLMPDEMEILTGCGVSLAHNPISNLKLKSGIAPMRCVMDAGINVALGCDNCSCGDCQNLFQAMKMLCLLAGVTDPNPTGVHAADAIQAATIGGAKAAGLEHEIGRIAPGFRADLALLDLSDVAYLPFNSAARQLVYAECGRGVRTTIVDGRIIMRDGRILSVDEATLRADLDDLMPAFRRHYAAVESANRPAIPYLLAANRQLDQQDVGLNRLLRDR</sequence>
<dbReference type="Pfam" id="PF01979">
    <property type="entry name" value="Amidohydro_1"/>
    <property type="match status" value="1"/>
</dbReference>
<feature type="domain" description="Amidohydrolase-related" evidence="2">
    <location>
        <begin position="74"/>
        <end position="452"/>
    </location>
</feature>
<keyword evidence="4" id="KW-1185">Reference proteome</keyword>
<dbReference type="PANTHER" id="PTHR43794">
    <property type="entry name" value="AMINOHYDROLASE SSNA-RELATED"/>
    <property type="match status" value="1"/>
</dbReference>
<evidence type="ECO:0000313" key="4">
    <source>
        <dbReference type="Proteomes" id="UP001165667"/>
    </source>
</evidence>
<dbReference type="InterPro" id="IPR032466">
    <property type="entry name" value="Metal_Hydrolase"/>
</dbReference>
<reference evidence="3" key="1">
    <citation type="submission" date="2022-05" db="EMBL/GenBank/DDBJ databases">
        <authorList>
            <person name="Pankratov T."/>
        </authorList>
    </citation>
    <scope>NUCLEOTIDE SEQUENCE</scope>
    <source>
        <strain evidence="3">BP6-180914</strain>
    </source>
</reference>
<dbReference type="SUPFAM" id="SSF51556">
    <property type="entry name" value="Metallo-dependent hydrolases"/>
    <property type="match status" value="1"/>
</dbReference>
<gene>
    <name evidence="3" type="ORF">M8523_28125</name>
</gene>
<organism evidence="3 4">
    <name type="scientific">Lichenifustis flavocetrariae</name>
    <dbReference type="NCBI Taxonomy" id="2949735"/>
    <lineage>
        <taxon>Bacteria</taxon>
        <taxon>Pseudomonadati</taxon>
        <taxon>Pseudomonadota</taxon>
        <taxon>Alphaproteobacteria</taxon>
        <taxon>Hyphomicrobiales</taxon>
        <taxon>Lichenihabitantaceae</taxon>
        <taxon>Lichenifustis</taxon>
    </lineage>
</organism>
<dbReference type="Gene3D" id="2.30.40.10">
    <property type="entry name" value="Urease, subunit C, domain 1"/>
    <property type="match status" value="1"/>
</dbReference>
<comment type="similarity">
    <text evidence="1">Belongs to the metallo-dependent hydrolases superfamily. ATZ/TRZ family.</text>
</comment>
<dbReference type="PANTHER" id="PTHR43794:SF5">
    <property type="entry name" value="CHLOROHYDROLASE FAMILY PROTEIN"/>
    <property type="match status" value="1"/>
</dbReference>
<dbReference type="Proteomes" id="UP001165667">
    <property type="component" value="Unassembled WGS sequence"/>
</dbReference>
<dbReference type="SUPFAM" id="SSF51338">
    <property type="entry name" value="Composite domain of metallo-dependent hydrolases"/>
    <property type="match status" value="2"/>
</dbReference>
<evidence type="ECO:0000256" key="1">
    <source>
        <dbReference type="ARBA" id="ARBA00006745"/>
    </source>
</evidence>
<accession>A0AA41Z7N7</accession>
<evidence type="ECO:0000259" key="2">
    <source>
        <dbReference type="Pfam" id="PF01979"/>
    </source>
</evidence>
<dbReference type="EMBL" id="JAMOIM010000034">
    <property type="protein sequence ID" value="MCW6511830.1"/>
    <property type="molecule type" value="Genomic_DNA"/>
</dbReference>
<proteinExistence type="inferred from homology"/>